<protein>
    <submittedName>
        <fullName evidence="2">Cystatin</fullName>
    </submittedName>
</protein>
<accession>A0A224YDQ1</accession>
<dbReference type="EMBL" id="GFPF01000806">
    <property type="protein sequence ID" value="MAA11952.1"/>
    <property type="molecule type" value="Transcribed_RNA"/>
</dbReference>
<evidence type="ECO:0000313" key="2">
    <source>
        <dbReference type="EMBL" id="MAA11952.1"/>
    </source>
</evidence>
<proteinExistence type="predicted"/>
<reference evidence="2" key="1">
    <citation type="journal article" date="2017" name="Parasit. Vectors">
        <title>Sialotranscriptomics of Rhipicephalus zambeziensis reveals intricate expression profiles of secretory proteins and suggests tight temporal transcriptional regulation during blood-feeding.</title>
        <authorList>
            <person name="de Castro M.H."/>
            <person name="de Klerk D."/>
            <person name="Pienaar R."/>
            <person name="Rees D.J.G."/>
            <person name="Mans B.J."/>
        </authorList>
    </citation>
    <scope>NUCLEOTIDE SEQUENCE</scope>
    <source>
        <tissue evidence="2">Salivary glands</tissue>
    </source>
</reference>
<feature type="signal peptide" evidence="1">
    <location>
        <begin position="1"/>
        <end position="19"/>
    </location>
</feature>
<evidence type="ECO:0000256" key="1">
    <source>
        <dbReference type="SAM" id="SignalP"/>
    </source>
</evidence>
<feature type="chain" id="PRO_5012149403" evidence="1">
    <location>
        <begin position="20"/>
        <end position="114"/>
    </location>
</feature>
<dbReference type="AlphaFoldDB" id="A0A224YDQ1"/>
<keyword evidence="1" id="KW-0732">Signal</keyword>
<name>A0A224YDQ1_9ACAR</name>
<sequence>MAALHAAVLLTGLLASIWHESFQAGGWTEIREPDTYWCREMAEFAYRSKKRHISGSLIFFITQARYKVVTGKEYQLGFIVFINGALKEKCITKMLIPPIGTSPRKPTVTKFWCR</sequence>
<organism evidence="2">
    <name type="scientific">Rhipicephalus zambeziensis</name>
    <dbReference type="NCBI Taxonomy" id="60191"/>
    <lineage>
        <taxon>Eukaryota</taxon>
        <taxon>Metazoa</taxon>
        <taxon>Ecdysozoa</taxon>
        <taxon>Arthropoda</taxon>
        <taxon>Chelicerata</taxon>
        <taxon>Arachnida</taxon>
        <taxon>Acari</taxon>
        <taxon>Parasitiformes</taxon>
        <taxon>Ixodida</taxon>
        <taxon>Ixodoidea</taxon>
        <taxon>Ixodidae</taxon>
        <taxon>Rhipicephalinae</taxon>
        <taxon>Rhipicephalus</taxon>
        <taxon>Rhipicephalus</taxon>
    </lineage>
</organism>